<dbReference type="Gene3D" id="3.30.230.10">
    <property type="match status" value="1"/>
</dbReference>
<dbReference type="FunFam" id="3.30.230.10:FF:000014">
    <property type="entry name" value="DNA mismatch repair protein Mlh1"/>
    <property type="match status" value="1"/>
</dbReference>
<comment type="similarity">
    <text evidence="2">Belongs to the DNA mismatch repair MutL/HexB family.</text>
</comment>
<feature type="region of interest" description="Disordered" evidence="6">
    <location>
        <begin position="1"/>
        <end position="39"/>
    </location>
</feature>
<dbReference type="InterPro" id="IPR013507">
    <property type="entry name" value="DNA_mismatch_S5_2-like"/>
</dbReference>
<dbReference type="SUPFAM" id="SSF54211">
    <property type="entry name" value="Ribosomal protein S5 domain 2-like"/>
    <property type="match status" value="1"/>
</dbReference>
<evidence type="ECO:0000313" key="8">
    <source>
        <dbReference type="EMBL" id="RKO85788.1"/>
    </source>
</evidence>
<dbReference type="Pfam" id="PF16413">
    <property type="entry name" value="Mlh1_C"/>
    <property type="match status" value="1"/>
</dbReference>
<dbReference type="CDD" id="cd03483">
    <property type="entry name" value="MutL_Trans_MLH1"/>
    <property type="match status" value="1"/>
</dbReference>
<evidence type="ECO:0000259" key="7">
    <source>
        <dbReference type="SMART" id="SM01340"/>
    </source>
</evidence>
<dbReference type="OrthoDB" id="10263226at2759"/>
<evidence type="ECO:0000256" key="2">
    <source>
        <dbReference type="ARBA" id="ARBA00006082"/>
    </source>
</evidence>
<protein>
    <submittedName>
        <fullName evidence="8">DNA mismatch repair protein</fullName>
    </submittedName>
</protein>
<evidence type="ECO:0000313" key="9">
    <source>
        <dbReference type="Proteomes" id="UP000269721"/>
    </source>
</evidence>
<keyword evidence="9" id="KW-1185">Reference proteome</keyword>
<dbReference type="GO" id="GO:0006298">
    <property type="term" value="P:mismatch repair"/>
    <property type="evidence" value="ECO:0007669"/>
    <property type="project" value="InterPro"/>
</dbReference>
<dbReference type="Proteomes" id="UP000269721">
    <property type="component" value="Unassembled WGS sequence"/>
</dbReference>
<comment type="subcellular location">
    <subcellularLocation>
        <location evidence="1">Nucleus</location>
    </subcellularLocation>
</comment>
<sequence length="588" mass="66151">MASDPGRSGQRIPASYSDGHLVPPKPGASADPKPCAGNKGTQITVEDLFYNVTTRRKALKNANEEYGKIMEVVTKYAIHNSSTAFNCKKVRTCKIWMSELPQGASTVDINTPSGTTPLDNIRALYGAPVAKELLPVSFENTRWQYKASGHISNANYNTKKMVFLLFINHRLVESSSLKKGIEQLYAAYLPKGTHPFAYLSLEISPEIVDVNVHPTKREVHFLNEEKIVETVCEAMQEKLANANQSRTYFTQTFLPGASPPKTDAQAPPKKTASSTRAPEHKLVRTDSRTRTLDAFMTAEAPIARNRVADNEDVEMVDVEKQDSSQKAKSRHPFVEVRLTSVLRLREQAKLRGHKGMTDLFRNHIFVGFSDDRYALVQFETKLYLVDCQDISREFFYQMALGGFSNFGCINLSIPGSIHELVIVALDAEDPEYWDKEDMMSKEKIAESVVDLLVSRRVMLEEYFSFKVSEEGDLLALPVLLKGYMPNVSKLPRFLLRLKSEVSWETEQQCFETFCRELAEFYAVEAPIALPDAADESIDEEMAGYFRSLEHALFPAMKAHLVVPEKMAASGAVLQLANLPDLYRVFERC</sequence>
<keyword evidence="5" id="KW-0539">Nucleus</keyword>
<dbReference type="InterPro" id="IPR020568">
    <property type="entry name" value="Ribosomal_Su5_D2-typ_SF"/>
</dbReference>
<dbReference type="EMBL" id="KZ998744">
    <property type="protein sequence ID" value="RKO85788.1"/>
    <property type="molecule type" value="Genomic_DNA"/>
</dbReference>
<evidence type="ECO:0000256" key="1">
    <source>
        <dbReference type="ARBA" id="ARBA00004123"/>
    </source>
</evidence>
<keyword evidence="3" id="KW-0227">DNA damage</keyword>
<dbReference type="InterPro" id="IPR002099">
    <property type="entry name" value="MutL/Mlh/PMS"/>
</dbReference>
<organism evidence="8 9">
    <name type="scientific">Blyttiomyces helicus</name>
    <dbReference type="NCBI Taxonomy" id="388810"/>
    <lineage>
        <taxon>Eukaryota</taxon>
        <taxon>Fungi</taxon>
        <taxon>Fungi incertae sedis</taxon>
        <taxon>Chytridiomycota</taxon>
        <taxon>Chytridiomycota incertae sedis</taxon>
        <taxon>Chytridiomycetes</taxon>
        <taxon>Chytridiomycetes incertae sedis</taxon>
        <taxon>Blyttiomyces</taxon>
    </lineage>
</organism>
<dbReference type="InterPro" id="IPR032189">
    <property type="entry name" value="Mlh1_C"/>
</dbReference>
<evidence type="ECO:0000256" key="3">
    <source>
        <dbReference type="ARBA" id="ARBA00022763"/>
    </source>
</evidence>
<reference evidence="9" key="1">
    <citation type="journal article" date="2018" name="Nat. Microbiol.">
        <title>Leveraging single-cell genomics to expand the fungal tree of life.</title>
        <authorList>
            <person name="Ahrendt S.R."/>
            <person name="Quandt C.A."/>
            <person name="Ciobanu D."/>
            <person name="Clum A."/>
            <person name="Salamov A."/>
            <person name="Andreopoulos B."/>
            <person name="Cheng J.F."/>
            <person name="Woyke T."/>
            <person name="Pelin A."/>
            <person name="Henrissat B."/>
            <person name="Reynolds N.K."/>
            <person name="Benny G.L."/>
            <person name="Smith M.E."/>
            <person name="James T.Y."/>
            <person name="Grigoriev I.V."/>
        </authorList>
    </citation>
    <scope>NUCLEOTIDE SEQUENCE [LARGE SCALE GENOMIC DNA]</scope>
</reference>
<feature type="domain" description="DNA mismatch repair protein S5" evidence="7">
    <location>
        <begin position="121"/>
        <end position="240"/>
    </location>
</feature>
<evidence type="ECO:0000256" key="5">
    <source>
        <dbReference type="ARBA" id="ARBA00023242"/>
    </source>
</evidence>
<keyword evidence="4" id="KW-0234">DNA repair</keyword>
<dbReference type="NCBIfam" id="TIGR00585">
    <property type="entry name" value="mutl"/>
    <property type="match status" value="1"/>
</dbReference>
<evidence type="ECO:0000256" key="6">
    <source>
        <dbReference type="SAM" id="MobiDB-lite"/>
    </source>
</evidence>
<name>A0A4P9W4J9_9FUNG</name>
<dbReference type="SMART" id="SM01340">
    <property type="entry name" value="DNA_mis_repair"/>
    <property type="match status" value="1"/>
</dbReference>
<dbReference type="SUPFAM" id="SSF55874">
    <property type="entry name" value="ATPase domain of HSP90 chaperone/DNA topoisomerase II/histidine kinase"/>
    <property type="match status" value="1"/>
</dbReference>
<proteinExistence type="inferred from homology"/>
<dbReference type="GO" id="GO:0016887">
    <property type="term" value="F:ATP hydrolysis activity"/>
    <property type="evidence" value="ECO:0007669"/>
    <property type="project" value="InterPro"/>
</dbReference>
<gene>
    <name evidence="8" type="ORF">BDK51DRAFT_38731</name>
</gene>
<dbReference type="GO" id="GO:0005524">
    <property type="term" value="F:ATP binding"/>
    <property type="evidence" value="ECO:0007669"/>
    <property type="project" value="InterPro"/>
</dbReference>
<evidence type="ECO:0000256" key="4">
    <source>
        <dbReference type="ARBA" id="ARBA00023204"/>
    </source>
</evidence>
<dbReference type="Pfam" id="PF01119">
    <property type="entry name" value="DNA_mis_repair"/>
    <property type="match status" value="1"/>
</dbReference>
<dbReference type="PANTHER" id="PTHR10073">
    <property type="entry name" value="DNA MISMATCH REPAIR PROTEIN MLH, PMS, MUTL"/>
    <property type="match status" value="1"/>
</dbReference>
<dbReference type="PANTHER" id="PTHR10073:SF12">
    <property type="entry name" value="DNA MISMATCH REPAIR PROTEIN MLH1"/>
    <property type="match status" value="1"/>
</dbReference>
<dbReference type="AlphaFoldDB" id="A0A4P9W4J9"/>
<dbReference type="InterPro" id="IPR014721">
    <property type="entry name" value="Ribsml_uS5_D2-typ_fold_subgr"/>
</dbReference>
<dbReference type="InterPro" id="IPR038973">
    <property type="entry name" value="MutL/Mlh/Pms-like"/>
</dbReference>
<dbReference type="GO" id="GO:0032389">
    <property type="term" value="C:MutLalpha complex"/>
    <property type="evidence" value="ECO:0007669"/>
    <property type="project" value="TreeGrafter"/>
</dbReference>
<dbReference type="Gene3D" id="3.30.565.10">
    <property type="entry name" value="Histidine kinase-like ATPase, C-terminal domain"/>
    <property type="match status" value="1"/>
</dbReference>
<feature type="region of interest" description="Disordered" evidence="6">
    <location>
        <begin position="254"/>
        <end position="282"/>
    </location>
</feature>
<dbReference type="InterPro" id="IPR036890">
    <property type="entry name" value="HATPase_C_sf"/>
</dbReference>
<dbReference type="GO" id="GO:0140664">
    <property type="term" value="F:ATP-dependent DNA damage sensor activity"/>
    <property type="evidence" value="ECO:0007669"/>
    <property type="project" value="InterPro"/>
</dbReference>
<dbReference type="GO" id="GO:0030983">
    <property type="term" value="F:mismatched DNA binding"/>
    <property type="evidence" value="ECO:0007669"/>
    <property type="project" value="InterPro"/>
</dbReference>
<accession>A0A4P9W4J9</accession>